<feature type="compositionally biased region" description="Polar residues" evidence="2">
    <location>
        <begin position="302"/>
        <end position="315"/>
    </location>
</feature>
<dbReference type="EMBL" id="JAPEUY010000014">
    <property type="protein sequence ID" value="KAJ4366289.1"/>
    <property type="molecule type" value="Genomic_DNA"/>
</dbReference>
<feature type="compositionally biased region" description="Acidic residues" evidence="2">
    <location>
        <begin position="318"/>
        <end position="328"/>
    </location>
</feature>
<protein>
    <submittedName>
        <fullName evidence="3">Uncharacterized protein</fullName>
    </submittedName>
</protein>
<gene>
    <name evidence="3" type="ORF">N0V83_007925</name>
</gene>
<reference evidence="3" key="1">
    <citation type="submission" date="2022-10" db="EMBL/GenBank/DDBJ databases">
        <title>Tapping the CABI collections for fungal endophytes: first genome assemblies for Collariella, Neodidymelliopsis, Ascochyta clinopodiicola, Didymella pomorum, Didymosphaeria variabile, Neocosmospora piperis and Neocucurbitaria cava.</title>
        <authorList>
            <person name="Hill R."/>
        </authorList>
    </citation>
    <scope>NUCLEOTIDE SEQUENCE</scope>
    <source>
        <strain evidence="3">IMI 356814</strain>
    </source>
</reference>
<proteinExistence type="predicted"/>
<feature type="coiled-coil region" evidence="1">
    <location>
        <begin position="205"/>
        <end position="239"/>
    </location>
</feature>
<name>A0A9W8Y3R0_9PLEO</name>
<organism evidence="3 4">
    <name type="scientific">Neocucurbitaria cava</name>
    <dbReference type="NCBI Taxonomy" id="798079"/>
    <lineage>
        <taxon>Eukaryota</taxon>
        <taxon>Fungi</taxon>
        <taxon>Dikarya</taxon>
        <taxon>Ascomycota</taxon>
        <taxon>Pezizomycotina</taxon>
        <taxon>Dothideomycetes</taxon>
        <taxon>Pleosporomycetidae</taxon>
        <taxon>Pleosporales</taxon>
        <taxon>Pleosporineae</taxon>
        <taxon>Cucurbitariaceae</taxon>
        <taxon>Neocucurbitaria</taxon>
    </lineage>
</organism>
<evidence type="ECO:0000313" key="3">
    <source>
        <dbReference type="EMBL" id="KAJ4366289.1"/>
    </source>
</evidence>
<evidence type="ECO:0000256" key="1">
    <source>
        <dbReference type="SAM" id="Coils"/>
    </source>
</evidence>
<feature type="compositionally biased region" description="Basic and acidic residues" evidence="2">
    <location>
        <begin position="329"/>
        <end position="344"/>
    </location>
</feature>
<evidence type="ECO:0000313" key="4">
    <source>
        <dbReference type="Proteomes" id="UP001140560"/>
    </source>
</evidence>
<dbReference type="OrthoDB" id="3797403at2759"/>
<feature type="region of interest" description="Disordered" evidence="2">
    <location>
        <begin position="276"/>
        <end position="295"/>
    </location>
</feature>
<accession>A0A9W8Y3R0</accession>
<feature type="region of interest" description="Disordered" evidence="2">
    <location>
        <begin position="244"/>
        <end position="271"/>
    </location>
</feature>
<feature type="compositionally biased region" description="Polar residues" evidence="2">
    <location>
        <begin position="257"/>
        <end position="271"/>
    </location>
</feature>
<dbReference type="AlphaFoldDB" id="A0A9W8Y3R0"/>
<keyword evidence="1" id="KW-0175">Coiled coil</keyword>
<sequence length="344" mass="38769">MNTQTSSSPVYLTNHQDLQNFNRHTQLLKEIVRMTFSRKKDIAASEAQKQNKDTNLPLRLQWKEPEHEDEEHIEIKRLFAEVVPTWKGGSFDPNVMNAATGRSFGKGHHVKGEAGKGKRDFENLTFGFCLEFIDQVHEGTVHRVRCLNQFTVHSQQCTEHPKAIFKDGPNKIYGILEAGRVATYGMIKDRKPAVIEAAMTPEQRKQKLLEDQESLSAKINEANERGEDATELLAQLTEVKRALSGKAGDGQKYTAPTPATISLPSYRSTQDAPIYSSRRSAKNSNPGIPQLDAKFKLMRNPNNLKTRAVSASQLQPVAEEDEGKEEEDKENKKGWKYKKPDPDA</sequence>
<feature type="region of interest" description="Disordered" evidence="2">
    <location>
        <begin position="302"/>
        <end position="344"/>
    </location>
</feature>
<dbReference type="Proteomes" id="UP001140560">
    <property type="component" value="Unassembled WGS sequence"/>
</dbReference>
<evidence type="ECO:0000256" key="2">
    <source>
        <dbReference type="SAM" id="MobiDB-lite"/>
    </source>
</evidence>
<keyword evidence="4" id="KW-1185">Reference proteome</keyword>
<comment type="caution">
    <text evidence="3">The sequence shown here is derived from an EMBL/GenBank/DDBJ whole genome shotgun (WGS) entry which is preliminary data.</text>
</comment>